<dbReference type="Proteomes" id="UP000636891">
    <property type="component" value="Unassembled WGS sequence"/>
</dbReference>
<evidence type="ECO:0000313" key="2">
    <source>
        <dbReference type="Proteomes" id="UP000636891"/>
    </source>
</evidence>
<dbReference type="EMBL" id="JACOOK010000004">
    <property type="protein sequence ID" value="MBC5617018.1"/>
    <property type="molecule type" value="Genomic_DNA"/>
</dbReference>
<dbReference type="RefSeq" id="WP_055205691.1">
    <property type="nucleotide sequence ID" value="NZ_JACOOK010000004.1"/>
</dbReference>
<gene>
    <name evidence="1" type="ORF">H8S08_08320</name>
</gene>
<accession>A0ABR7CMX3</accession>
<name>A0ABR7CMX3_9BACT</name>
<evidence type="ECO:0000313" key="1">
    <source>
        <dbReference type="EMBL" id="MBC5617018.1"/>
    </source>
</evidence>
<reference evidence="1 2" key="1">
    <citation type="submission" date="2020-08" db="EMBL/GenBank/DDBJ databases">
        <title>Genome public.</title>
        <authorList>
            <person name="Liu C."/>
            <person name="Sun Q."/>
        </authorList>
    </citation>
    <scope>NUCLEOTIDE SEQUENCE [LARGE SCALE GENOMIC DNA]</scope>
    <source>
        <strain evidence="1 2">New-7</strain>
    </source>
</reference>
<organism evidence="1 2">
    <name type="scientific">Alistipes hominis</name>
    <dbReference type="NCBI Taxonomy" id="2763015"/>
    <lineage>
        <taxon>Bacteria</taxon>
        <taxon>Pseudomonadati</taxon>
        <taxon>Bacteroidota</taxon>
        <taxon>Bacteroidia</taxon>
        <taxon>Bacteroidales</taxon>
        <taxon>Rikenellaceae</taxon>
        <taxon>Alistipes</taxon>
    </lineage>
</organism>
<proteinExistence type="predicted"/>
<keyword evidence="2" id="KW-1185">Reference proteome</keyword>
<comment type="caution">
    <text evidence="1">The sequence shown here is derived from an EMBL/GenBank/DDBJ whole genome shotgun (WGS) entry which is preliminary data.</text>
</comment>
<sequence>MVITFNELRRIKDKLPSGSSQRIADELNIDVNVVRNYFGGTHFKEGGPVGIHLEKGPDGGVVTLDDASILECAMRIIAEQKDQQ</sequence>
<dbReference type="GO" id="GO:0003677">
    <property type="term" value="F:DNA binding"/>
    <property type="evidence" value="ECO:0007669"/>
    <property type="project" value="UniProtKB-KW"/>
</dbReference>
<protein>
    <submittedName>
        <fullName evidence="1">DNA-binding protein</fullName>
    </submittedName>
</protein>
<keyword evidence="1" id="KW-0238">DNA-binding</keyword>